<organism evidence="1 2">
    <name type="scientific">Clitoria ternatea</name>
    <name type="common">Butterfly pea</name>
    <dbReference type="NCBI Taxonomy" id="43366"/>
    <lineage>
        <taxon>Eukaryota</taxon>
        <taxon>Viridiplantae</taxon>
        <taxon>Streptophyta</taxon>
        <taxon>Embryophyta</taxon>
        <taxon>Tracheophyta</taxon>
        <taxon>Spermatophyta</taxon>
        <taxon>Magnoliopsida</taxon>
        <taxon>eudicotyledons</taxon>
        <taxon>Gunneridae</taxon>
        <taxon>Pentapetalae</taxon>
        <taxon>rosids</taxon>
        <taxon>fabids</taxon>
        <taxon>Fabales</taxon>
        <taxon>Fabaceae</taxon>
        <taxon>Papilionoideae</taxon>
        <taxon>50 kb inversion clade</taxon>
        <taxon>NPAAA clade</taxon>
        <taxon>indigoferoid/millettioid clade</taxon>
        <taxon>Phaseoleae</taxon>
        <taxon>Clitoria</taxon>
    </lineage>
</organism>
<comment type="caution">
    <text evidence="1">The sequence shown here is derived from an EMBL/GenBank/DDBJ whole genome shotgun (WGS) entry which is preliminary data.</text>
</comment>
<reference evidence="1 2" key="1">
    <citation type="submission" date="2024-01" db="EMBL/GenBank/DDBJ databases">
        <title>The genomes of 5 underutilized Papilionoideae crops provide insights into root nodulation and disease resistance.</title>
        <authorList>
            <person name="Yuan L."/>
        </authorList>
    </citation>
    <scope>NUCLEOTIDE SEQUENCE [LARGE SCALE GENOMIC DNA]</scope>
    <source>
        <strain evidence="1">LY-2023</strain>
        <tissue evidence="1">Leaf</tissue>
    </source>
</reference>
<evidence type="ECO:0000313" key="2">
    <source>
        <dbReference type="Proteomes" id="UP001359559"/>
    </source>
</evidence>
<protein>
    <submittedName>
        <fullName evidence="1">Uncharacterized protein</fullName>
    </submittedName>
</protein>
<accession>A0AAN9KGD8</accession>
<keyword evidence="2" id="KW-1185">Reference proteome</keyword>
<dbReference type="EMBL" id="JAYKXN010000001">
    <property type="protein sequence ID" value="KAK7317085.1"/>
    <property type="molecule type" value="Genomic_DNA"/>
</dbReference>
<proteinExistence type="predicted"/>
<dbReference type="Proteomes" id="UP001359559">
    <property type="component" value="Unassembled WGS sequence"/>
</dbReference>
<gene>
    <name evidence="1" type="ORF">RJT34_01016</name>
</gene>
<name>A0AAN9KGD8_CLITE</name>
<sequence>MGVCKSLTPCANEFERLGSCFPASALSSSSRRIDWIPKLLSLLITSAWTNMSFAIKHRDIEREWENRGGVVVIF</sequence>
<evidence type="ECO:0000313" key="1">
    <source>
        <dbReference type="EMBL" id="KAK7317085.1"/>
    </source>
</evidence>
<dbReference type="AlphaFoldDB" id="A0AAN9KGD8"/>